<dbReference type="GO" id="GO:0043190">
    <property type="term" value="C:ATP-binding cassette (ABC) transporter complex"/>
    <property type="evidence" value="ECO:0007669"/>
    <property type="project" value="InterPro"/>
</dbReference>
<dbReference type="Gene3D" id="3.10.105.10">
    <property type="entry name" value="Dipeptide-binding Protein, Domain 3"/>
    <property type="match status" value="1"/>
</dbReference>
<dbReference type="CDD" id="cd08504">
    <property type="entry name" value="PBP2_OppA"/>
    <property type="match status" value="1"/>
</dbReference>
<dbReference type="InterPro" id="IPR000914">
    <property type="entry name" value="SBP_5_dom"/>
</dbReference>
<dbReference type="PANTHER" id="PTHR30290">
    <property type="entry name" value="PERIPLASMIC BINDING COMPONENT OF ABC TRANSPORTER"/>
    <property type="match status" value="1"/>
</dbReference>
<dbReference type="AlphaFoldDB" id="A6DGV6"/>
<protein>
    <submittedName>
        <fullName evidence="6">ABC-type dipeptide/oligopeptide/nickel transport system, periplasmic component</fullName>
    </submittedName>
</protein>
<dbReference type="eggNOG" id="COG4166">
    <property type="taxonomic scope" value="Bacteria"/>
</dbReference>
<dbReference type="GO" id="GO:1904680">
    <property type="term" value="F:peptide transmembrane transporter activity"/>
    <property type="evidence" value="ECO:0007669"/>
    <property type="project" value="TreeGrafter"/>
</dbReference>
<reference evidence="6 7" key="1">
    <citation type="journal article" date="2010" name="J. Bacteriol.">
        <title>Genome sequence of Lentisphaera araneosa HTCC2155T, the type species of the order Lentisphaerales in the phylum Lentisphaerae.</title>
        <authorList>
            <person name="Thrash J.C."/>
            <person name="Cho J.C."/>
            <person name="Vergin K.L."/>
            <person name="Morris R.M."/>
            <person name="Giovannoni S.J."/>
        </authorList>
    </citation>
    <scope>NUCLEOTIDE SEQUENCE [LARGE SCALE GENOMIC DNA]</scope>
    <source>
        <strain evidence="6 7">HTCC2155</strain>
    </source>
</reference>
<comment type="subcellular location">
    <subcellularLocation>
        <location evidence="1">Cell envelope</location>
    </subcellularLocation>
</comment>
<dbReference type="PIRSF" id="PIRSF002741">
    <property type="entry name" value="MppA"/>
    <property type="match status" value="1"/>
</dbReference>
<dbReference type="OrthoDB" id="403896at2"/>
<feature type="domain" description="Solute-binding protein family 5" evidence="5">
    <location>
        <begin position="73"/>
        <end position="452"/>
    </location>
</feature>
<dbReference type="GO" id="GO:0030288">
    <property type="term" value="C:outer membrane-bounded periplasmic space"/>
    <property type="evidence" value="ECO:0007669"/>
    <property type="project" value="UniProtKB-ARBA"/>
</dbReference>
<dbReference type="Gene3D" id="3.90.76.10">
    <property type="entry name" value="Dipeptide-binding Protein, Domain 1"/>
    <property type="match status" value="1"/>
</dbReference>
<dbReference type="RefSeq" id="WP_007277141.1">
    <property type="nucleotide sequence ID" value="NZ_ABCK01000003.1"/>
</dbReference>
<keyword evidence="4" id="KW-0732">Signal</keyword>
<keyword evidence="7" id="KW-1185">Reference proteome</keyword>
<dbReference type="STRING" id="313628.LNTAR_13522"/>
<dbReference type="EMBL" id="ABCK01000003">
    <property type="protein sequence ID" value="EDM28839.1"/>
    <property type="molecule type" value="Genomic_DNA"/>
</dbReference>
<evidence type="ECO:0000259" key="5">
    <source>
        <dbReference type="Pfam" id="PF00496"/>
    </source>
</evidence>
<organism evidence="6 7">
    <name type="scientific">Lentisphaera araneosa HTCC2155</name>
    <dbReference type="NCBI Taxonomy" id="313628"/>
    <lineage>
        <taxon>Bacteria</taxon>
        <taxon>Pseudomonadati</taxon>
        <taxon>Lentisphaerota</taxon>
        <taxon>Lentisphaeria</taxon>
        <taxon>Lentisphaerales</taxon>
        <taxon>Lentisphaeraceae</taxon>
        <taxon>Lentisphaera</taxon>
    </lineage>
</organism>
<sequence length="532" mass="60533">MSFFRIITFALFALAFCSCEQEGEGVNFTERSISYSLSQEPPTLSSIGPVSSVAFTVQAHIYEGLMRMDENKKLVGGVAESWDIKKDSAIFKLRKNAKWSDGSPVTAHDFVYGWRIASSPKNEYNFIMAPLKNSAEVAKGKLKPDQLGVKALDDHTLSVEFAYPCAYFPTLTTFVSFMPIKQSFFEKFPGREYASSAEKILYNGPFTITRWTKETQINLTKNPHYWNRDQVWLNKIKMPIIDQPKTVLNMFVSKDVSMASLDADNIKSALQQRLPMLTYKSGFVLYVEFNQREGRLTQNKKLRQAISLVVSSYDVVNKVLGTPGNLTAPSIFPSWLPGAEKELHSEHNFVPNPVDYNKAQKLIAEARQELGIDEIKLNYLVTDSPGSIKTAEYIQFQLKDKLDINLNLDIQTFKLRIEKSNRGEFDLVGAGWGPDYYDPMTFGDLFASWNDNNRGKFKNEEYDQLVIEANKSIDPHVRSRNFHRMHQILTEECPIHPLLEGGGIYVRDSRLKNVLRVISGGDPNFTYARIEE</sequence>
<dbReference type="PANTHER" id="PTHR30290:SF10">
    <property type="entry name" value="PERIPLASMIC OLIGOPEPTIDE-BINDING PROTEIN-RELATED"/>
    <property type="match status" value="1"/>
</dbReference>
<comment type="caution">
    <text evidence="6">The sequence shown here is derived from an EMBL/GenBank/DDBJ whole genome shotgun (WGS) entry which is preliminary data.</text>
</comment>
<gene>
    <name evidence="6" type="ORF">LNTAR_13522</name>
</gene>
<evidence type="ECO:0000256" key="3">
    <source>
        <dbReference type="ARBA" id="ARBA00022448"/>
    </source>
</evidence>
<evidence type="ECO:0000256" key="2">
    <source>
        <dbReference type="ARBA" id="ARBA00005695"/>
    </source>
</evidence>
<accession>A6DGV6</accession>
<evidence type="ECO:0000313" key="7">
    <source>
        <dbReference type="Proteomes" id="UP000004947"/>
    </source>
</evidence>
<proteinExistence type="inferred from homology"/>
<dbReference type="Proteomes" id="UP000004947">
    <property type="component" value="Unassembled WGS sequence"/>
</dbReference>
<comment type="similarity">
    <text evidence="2">Belongs to the bacterial solute-binding protein 5 family.</text>
</comment>
<dbReference type="Pfam" id="PF00496">
    <property type="entry name" value="SBP_bac_5"/>
    <property type="match status" value="1"/>
</dbReference>
<dbReference type="PROSITE" id="PS51257">
    <property type="entry name" value="PROKAR_LIPOPROTEIN"/>
    <property type="match status" value="1"/>
</dbReference>
<evidence type="ECO:0000256" key="1">
    <source>
        <dbReference type="ARBA" id="ARBA00004196"/>
    </source>
</evidence>
<dbReference type="InterPro" id="IPR030678">
    <property type="entry name" value="Peptide/Ni-bd"/>
</dbReference>
<dbReference type="Gene3D" id="3.40.190.10">
    <property type="entry name" value="Periplasmic binding protein-like II"/>
    <property type="match status" value="1"/>
</dbReference>
<name>A6DGV6_9BACT</name>
<evidence type="ECO:0000313" key="6">
    <source>
        <dbReference type="EMBL" id="EDM28839.1"/>
    </source>
</evidence>
<dbReference type="GO" id="GO:0015833">
    <property type="term" value="P:peptide transport"/>
    <property type="evidence" value="ECO:0007669"/>
    <property type="project" value="TreeGrafter"/>
</dbReference>
<dbReference type="SUPFAM" id="SSF53850">
    <property type="entry name" value="Periplasmic binding protein-like II"/>
    <property type="match status" value="1"/>
</dbReference>
<dbReference type="FunFam" id="3.90.76.10:FF:000001">
    <property type="entry name" value="Oligopeptide ABC transporter substrate-binding protein"/>
    <property type="match status" value="1"/>
</dbReference>
<keyword evidence="3" id="KW-0813">Transport</keyword>
<evidence type="ECO:0000256" key="4">
    <source>
        <dbReference type="ARBA" id="ARBA00022729"/>
    </source>
</evidence>
<dbReference type="InterPro" id="IPR039424">
    <property type="entry name" value="SBP_5"/>
</dbReference>